<feature type="region of interest" description="Disordered" evidence="1">
    <location>
        <begin position="1"/>
        <end position="27"/>
    </location>
</feature>
<feature type="region of interest" description="Disordered" evidence="1">
    <location>
        <begin position="550"/>
        <end position="578"/>
    </location>
</feature>
<dbReference type="OrthoDB" id="10475040at2759"/>
<keyword evidence="4" id="KW-1185">Reference proteome</keyword>
<reference evidence="4" key="1">
    <citation type="submission" date="2015-02" db="EMBL/GenBank/DDBJ databases">
        <title>Genome sequencing for Strongylocentrotus purpuratus.</title>
        <authorList>
            <person name="Murali S."/>
            <person name="Liu Y."/>
            <person name="Vee V."/>
            <person name="English A."/>
            <person name="Wang M."/>
            <person name="Skinner E."/>
            <person name="Han Y."/>
            <person name="Muzny D.M."/>
            <person name="Worley K.C."/>
            <person name="Gibbs R.A."/>
        </authorList>
    </citation>
    <scope>NUCLEOTIDE SEQUENCE</scope>
</reference>
<feature type="transmembrane region" description="Helical" evidence="2">
    <location>
        <begin position="58"/>
        <end position="80"/>
    </location>
</feature>
<feature type="compositionally biased region" description="Basic and acidic residues" evidence="1">
    <location>
        <begin position="1193"/>
        <end position="1202"/>
    </location>
</feature>
<keyword evidence="2" id="KW-1133">Transmembrane helix</keyword>
<evidence type="ECO:0000313" key="4">
    <source>
        <dbReference type="Proteomes" id="UP000007110"/>
    </source>
</evidence>
<dbReference type="OMA" id="KNIEERT"/>
<evidence type="ECO:0000256" key="2">
    <source>
        <dbReference type="SAM" id="Phobius"/>
    </source>
</evidence>
<feature type="region of interest" description="Disordered" evidence="1">
    <location>
        <begin position="604"/>
        <end position="658"/>
    </location>
</feature>
<feature type="compositionally biased region" description="Acidic residues" evidence="1">
    <location>
        <begin position="1147"/>
        <end position="1161"/>
    </location>
</feature>
<feature type="region of interest" description="Disordered" evidence="1">
    <location>
        <begin position="1363"/>
        <end position="1394"/>
    </location>
</feature>
<feature type="compositionally biased region" description="Basic and acidic residues" evidence="1">
    <location>
        <begin position="1111"/>
        <end position="1126"/>
    </location>
</feature>
<feature type="region of interest" description="Disordered" evidence="1">
    <location>
        <begin position="791"/>
        <end position="818"/>
    </location>
</feature>
<feature type="region of interest" description="Disordered" evidence="1">
    <location>
        <begin position="82"/>
        <end position="359"/>
    </location>
</feature>
<feature type="compositionally biased region" description="Polar residues" evidence="1">
    <location>
        <begin position="1180"/>
        <end position="1191"/>
    </location>
</feature>
<organism evidence="3 4">
    <name type="scientific">Strongylocentrotus purpuratus</name>
    <name type="common">Purple sea urchin</name>
    <dbReference type="NCBI Taxonomy" id="7668"/>
    <lineage>
        <taxon>Eukaryota</taxon>
        <taxon>Metazoa</taxon>
        <taxon>Echinodermata</taxon>
        <taxon>Eleutherozoa</taxon>
        <taxon>Echinozoa</taxon>
        <taxon>Echinoidea</taxon>
        <taxon>Euechinoidea</taxon>
        <taxon>Echinacea</taxon>
        <taxon>Camarodonta</taxon>
        <taxon>Echinidea</taxon>
        <taxon>Strongylocentrotidae</taxon>
        <taxon>Strongylocentrotus</taxon>
    </lineage>
</organism>
<feature type="compositionally biased region" description="Basic and acidic residues" evidence="1">
    <location>
        <begin position="280"/>
        <end position="301"/>
    </location>
</feature>
<feature type="compositionally biased region" description="Acidic residues" evidence="1">
    <location>
        <begin position="263"/>
        <end position="278"/>
    </location>
</feature>
<accession>A0A7M7GPX4</accession>
<feature type="compositionally biased region" description="Polar residues" evidence="1">
    <location>
        <begin position="1269"/>
        <end position="1286"/>
    </location>
</feature>
<feature type="compositionally biased region" description="Basic and acidic residues" evidence="1">
    <location>
        <begin position="242"/>
        <end position="251"/>
    </location>
</feature>
<dbReference type="RefSeq" id="XP_003726802.2">
    <property type="nucleotide sequence ID" value="XM_003726754.3"/>
</dbReference>
<feature type="region of interest" description="Disordered" evidence="1">
    <location>
        <begin position="984"/>
        <end position="1310"/>
    </location>
</feature>
<feature type="region of interest" description="Disordered" evidence="1">
    <location>
        <begin position="1603"/>
        <end position="1642"/>
    </location>
</feature>
<evidence type="ECO:0000313" key="3">
    <source>
        <dbReference type="EnsemblMetazoa" id="XP_003726802"/>
    </source>
</evidence>
<proteinExistence type="predicted"/>
<feature type="compositionally biased region" description="Polar residues" evidence="1">
    <location>
        <begin position="1220"/>
        <end position="1235"/>
    </location>
</feature>
<feature type="compositionally biased region" description="Basic and acidic residues" evidence="1">
    <location>
        <begin position="1"/>
        <end position="11"/>
    </location>
</feature>
<dbReference type="InParanoid" id="A0A7M7GPX4"/>
<dbReference type="Proteomes" id="UP000007110">
    <property type="component" value="Unassembled WGS sequence"/>
</dbReference>
<feature type="region of interest" description="Disordered" evidence="1">
    <location>
        <begin position="1315"/>
        <end position="1334"/>
    </location>
</feature>
<reference evidence="3" key="2">
    <citation type="submission" date="2021-01" db="UniProtKB">
        <authorList>
            <consortium name="EnsemblMetazoa"/>
        </authorList>
    </citation>
    <scope>IDENTIFICATION</scope>
</reference>
<feature type="compositionally biased region" description="Basic and acidic residues" evidence="1">
    <location>
        <begin position="621"/>
        <end position="641"/>
    </location>
</feature>
<dbReference type="KEGG" id="spu:100889222"/>
<evidence type="ECO:0000256" key="1">
    <source>
        <dbReference type="SAM" id="MobiDB-lite"/>
    </source>
</evidence>
<protein>
    <submittedName>
        <fullName evidence="3">Uncharacterized protein</fullName>
    </submittedName>
</protein>
<feature type="compositionally biased region" description="Basic and acidic residues" evidence="1">
    <location>
        <begin position="100"/>
        <end position="114"/>
    </location>
</feature>
<dbReference type="GeneID" id="100889222"/>
<name>A0A7M7GPX4_STRPU</name>
<dbReference type="EnsemblMetazoa" id="XM_003726754">
    <property type="protein sequence ID" value="XP_003726802"/>
    <property type="gene ID" value="LOC100889222"/>
</dbReference>
<keyword evidence="2" id="KW-0812">Transmembrane</keyword>
<keyword evidence="2" id="KW-0472">Membrane</keyword>
<sequence length="1771" mass="197730">MSVAGEKEKPPESASSQNVTDVTRFPIEDEDSRGKYKMQGGGTVYRVCLLGDMFESYYALYGLIAVMTGMFTTWVIRYAASTSTSREESDVDEFGTDIDNPEKSPSKEDRRRTNSNEGPDDSRIGTTAENPTPENPTPTPLQARPESANQPERAKRRLIESDSDSTHSSLDDFADAMDTVEHPDEYPDSYRLSDGAGDISRDQNMEEREDEQYQDQARDDAFLILDADDGSELLQGNGDANTPKHADHWVEDVNLPEDVSFTSEEDSNSDFGLDEALEEAYAKLDMQDKDEASKNIEERTVGESYSHPPVPVSEDVNLSLTTEEESSPESSAVLESNDDSQKTPDESEDDGTSVDKDITTVQTSVEYVVVESNDVPNAPVVKNAIDDDVVEDGSDDTTTSSDADTVKDAGVDVKEREHELDWDDRTDIENVGADVIANELWKDERIEVLNVVADRISNEMVDDMSYDVDSRNNTFHEEVAENVSDFVQPVDSQEVECVLRDNVDIENKVSDGEKYDANRVSVMNIIVESLANEMVRDILEESVIKSRPTVAADDNELPQTGFDRNGEENQLPSGRRVSDIPIPQIRIDSVDDDDFVVEVNVGEDFASPQLGDENTNTSALPERDDDHKVPNDDDFAKEAYKPSDYIPGNDENQNQTKTQTQISTNMDVTVSVRSDDESESDVKHDVEVNTIPDVRIVATVKASSGDPSDVKDLLTKLTGEDVQSKDTGDEGDLDNDPKLDMVEFMATIRRTNIDDYSDDDGGDDVNRERQAVDEELISSAAARPVECSSVDSFCSRPQEPGQDLDISDTPSKVPKATPQKVCEDDLVASDVRKKVNGHVNLKSLLKSLNGELSVDVDLNDSDVGEASPQRKKVITDEMVREAIQYLLQRPFLYSYGMYDSADDLFYKAIIDDSNGGRTFALVSSLFGKEMTPEKKSAVFALVSSKENLNDDDDLSEVDEPIFPEPQDEEESQINFEELFASLERRPTERDDQFNIPPKQEVKAGYMADAASLEIRPTGRDDQLNMPPKQEVEEGYIADASGGMEESVPVSSQRVTEGYPEEEDTVPERLGPDTIFDSDDDSSSVSSSDTSGTYILDNQVGLVEEDEEEDQERTWYKEPSYPHDTSHDPANQSREVPGYHSYYQKQLEEEEEVEEEEVEEEPEKPQASRMFFITSAMLAQASEQQNGESSSDNEYERPRRQSDSDSSEDYLEEIPPGYGPNSGNSSWPQDLVTQHQYLPADDPTRSYPSEVPTAEYDYDNGMRFRPISGGESSVEPTPRYPTSQALKDNQEIKHPSQNGHHVFSDYDSSSELLEIEKQGQKLFPSSSQHDDNLPPQKIEKLQTSDESIDYLPARLLPAAEHTVTKKMNYPDETAPTRITDLLGNGTQNNGQHPPEDFRCIPEPTITRDMAVPEQLQPVFTRPVFHQGLPEDEPHAQSYESLESYPTRHPEPSMVSAEYAKTNGHTEPLSQSDDSMWLHSDYRGYSGSSEDGGVDYDDDTSFASGERMFALVGLRSHSPPAALSVTASIEVYRAEEHMETQRSLYSYEISKGIAGPEGKMVKLQEQSFSFEHHSDIYVESTDSRYDVVISDSVSDSAGEQFLKLGQVENHPEQPHEQSQSFASDRRSDNAEDSLDSPGEGFSMNETVTADFAGEQCAPPGQATDYQAEDFKLDLPFDSAGEELSEREGLQRQVESLSELLSERTLDMQRFKDDYPFLDRIMGNPKEGVAGYEEGQLIGLLETYRQLEEDVLELMNIYKETKTQLTELDQMERA</sequence>